<accession>A0ABV2GWW6</accession>
<dbReference type="Gene3D" id="2.40.50.870">
    <property type="entry name" value="Protein of unknown function (DUF3299)"/>
    <property type="match status" value="1"/>
</dbReference>
<keyword evidence="2" id="KW-1185">Reference proteome</keyword>
<evidence type="ECO:0000313" key="2">
    <source>
        <dbReference type="Proteomes" id="UP001549204"/>
    </source>
</evidence>
<organism evidence="1 2">
    <name type="scientific">Mesorhizobium robiniae</name>
    <dbReference type="NCBI Taxonomy" id="559315"/>
    <lineage>
        <taxon>Bacteria</taxon>
        <taxon>Pseudomonadati</taxon>
        <taxon>Pseudomonadota</taxon>
        <taxon>Alphaproteobacteria</taxon>
        <taxon>Hyphomicrobiales</taxon>
        <taxon>Phyllobacteriaceae</taxon>
        <taxon>Mesorhizobium</taxon>
    </lineage>
</organism>
<dbReference type="Pfam" id="PF11736">
    <property type="entry name" value="DUF3299"/>
    <property type="match status" value="1"/>
</dbReference>
<evidence type="ECO:0000313" key="1">
    <source>
        <dbReference type="EMBL" id="MET3582632.1"/>
    </source>
</evidence>
<dbReference type="PROSITE" id="PS51257">
    <property type="entry name" value="PROKAR_LIPOPROTEIN"/>
    <property type="match status" value="1"/>
</dbReference>
<dbReference type="InterPro" id="IPR021727">
    <property type="entry name" value="DUF3299"/>
</dbReference>
<reference evidence="1 2" key="1">
    <citation type="submission" date="2024-06" db="EMBL/GenBank/DDBJ databases">
        <title>Genomic Encyclopedia of Type Strains, Phase IV (KMG-IV): sequencing the most valuable type-strain genomes for metagenomic binning, comparative biology and taxonomic classification.</title>
        <authorList>
            <person name="Goeker M."/>
        </authorList>
    </citation>
    <scope>NUCLEOTIDE SEQUENCE [LARGE SCALE GENOMIC DNA]</scope>
    <source>
        <strain evidence="1 2">DSM 100022</strain>
    </source>
</reference>
<proteinExistence type="predicted"/>
<dbReference type="Proteomes" id="UP001549204">
    <property type="component" value="Unassembled WGS sequence"/>
</dbReference>
<sequence>MKTPGFFLGNARSMLHGIALILAVLGVGCGAAFGEDATQLKWEMLIPSTEPLANFPEELPQDQQEALRNVLYLKNYPSGEVDEELAYRRDEAKNRVEVDREKLAKQGVDIDALYERYLIWAGEIERRGTLTEKKYDGKRVAIAGYLLPLDFDPNGTTEFLLVPYFGACIHEPPPPPNQVIYLKSSAPFAATSLFEGVMITGTMRVQSEKKDLSFVDGSSEVASGYVLEGDSIEPYQNEEGGQ</sequence>
<dbReference type="RefSeq" id="WP_354494142.1">
    <property type="nucleotide sequence ID" value="NZ_JBEPMC010000012.1"/>
</dbReference>
<comment type="caution">
    <text evidence="1">The sequence shown here is derived from an EMBL/GenBank/DDBJ whole genome shotgun (WGS) entry which is preliminary data.</text>
</comment>
<dbReference type="EMBL" id="JBEPMC010000012">
    <property type="protein sequence ID" value="MET3582632.1"/>
    <property type="molecule type" value="Genomic_DNA"/>
</dbReference>
<evidence type="ECO:0008006" key="3">
    <source>
        <dbReference type="Google" id="ProtNLM"/>
    </source>
</evidence>
<name>A0ABV2GWW6_9HYPH</name>
<gene>
    <name evidence="1" type="ORF">ABID19_005694</name>
</gene>
<protein>
    <recommendedName>
        <fullName evidence="3">DUF3299 domain-containing protein</fullName>
    </recommendedName>
</protein>